<dbReference type="EMBL" id="BDGX01000009">
    <property type="protein sequence ID" value="GAV48045.1"/>
    <property type="molecule type" value="Genomic_DNA"/>
</dbReference>
<dbReference type="GO" id="GO:0000121">
    <property type="term" value="F:sn-glycerol 1-phosphatase activity"/>
    <property type="evidence" value="ECO:0007669"/>
    <property type="project" value="TreeGrafter"/>
</dbReference>
<organism evidence="1 2">
    <name type="scientific">Zygosaccharomyces rouxii</name>
    <dbReference type="NCBI Taxonomy" id="4956"/>
    <lineage>
        <taxon>Eukaryota</taxon>
        <taxon>Fungi</taxon>
        <taxon>Dikarya</taxon>
        <taxon>Ascomycota</taxon>
        <taxon>Saccharomycotina</taxon>
        <taxon>Saccharomycetes</taxon>
        <taxon>Saccharomycetales</taxon>
        <taxon>Saccharomycetaceae</taxon>
        <taxon>Zygosaccharomyces</taxon>
    </lineage>
</organism>
<dbReference type="SUPFAM" id="SSF56784">
    <property type="entry name" value="HAD-like"/>
    <property type="match status" value="1"/>
</dbReference>
<evidence type="ECO:0000313" key="1">
    <source>
        <dbReference type="EMBL" id="GAV48045.1"/>
    </source>
</evidence>
<dbReference type="AlphaFoldDB" id="A0A1Q2ZXD2"/>
<dbReference type="InterPro" id="IPR036412">
    <property type="entry name" value="HAD-like_sf"/>
</dbReference>
<dbReference type="InterPro" id="IPR051806">
    <property type="entry name" value="HAD-like_SPP"/>
</dbReference>
<dbReference type="Gene3D" id="1.10.150.240">
    <property type="entry name" value="Putative phosphatase, domain 2"/>
    <property type="match status" value="1"/>
</dbReference>
<dbReference type="OMA" id="QVHTFDG"/>
<dbReference type="PANTHER" id="PTHR43481">
    <property type="entry name" value="FRUCTOSE-1-PHOSPHATE PHOSPHATASE"/>
    <property type="match status" value="1"/>
</dbReference>
<dbReference type="InterPro" id="IPR023214">
    <property type="entry name" value="HAD_sf"/>
</dbReference>
<dbReference type="PANTHER" id="PTHR43481:SF4">
    <property type="entry name" value="GLYCEROL-1-PHOSPHATE PHOSPHOHYDROLASE 1-RELATED"/>
    <property type="match status" value="1"/>
</dbReference>
<evidence type="ECO:0000313" key="2">
    <source>
        <dbReference type="Proteomes" id="UP000187013"/>
    </source>
</evidence>
<dbReference type="OrthoDB" id="40579at2759"/>
<dbReference type="InterPro" id="IPR023198">
    <property type="entry name" value="PGP-like_dom2"/>
</dbReference>
<dbReference type="GO" id="GO:0006970">
    <property type="term" value="P:response to osmotic stress"/>
    <property type="evidence" value="ECO:0007669"/>
    <property type="project" value="TreeGrafter"/>
</dbReference>
<dbReference type="GO" id="GO:0006114">
    <property type="term" value="P:glycerol biosynthetic process"/>
    <property type="evidence" value="ECO:0007669"/>
    <property type="project" value="TreeGrafter"/>
</dbReference>
<dbReference type="FunFam" id="3.40.50.1000:FF:000033">
    <property type="entry name" value="Sugar phosphatase YfbT"/>
    <property type="match status" value="1"/>
</dbReference>
<proteinExistence type="predicted"/>
<gene>
    <name evidence="1" type="ORF">ZYGR_0I03420</name>
</gene>
<sequence>MPLTEKPLSLKVNACLFDVDGTIIISQPAIADFWREFGKDKPYFDSQYVINISHGWRTYDAFAKFAPDYADEEYATKVEAEIPDKYGQSAIEVAGAKKLCNALNALPKEKWAVATSGSKIMARKWFDILGIKKPSLFITANDVKQGKPHPEPYLKGRDGLGFPINKEHPEKSKAVVFEDAPAGIAAGKAAGAKIIGIQSTFPLEFLIEKGCDIIVKDHNSIEIGGYDEKTDEVELVFKDYLYAKDDLLKW</sequence>
<dbReference type="InterPro" id="IPR006439">
    <property type="entry name" value="HAD-SF_hydro_IA"/>
</dbReference>
<dbReference type="SFLD" id="SFLDF00037">
    <property type="entry name" value="glycerol-3-phosphate_phosphata"/>
    <property type="match status" value="1"/>
</dbReference>
<dbReference type="Gene3D" id="3.40.50.1000">
    <property type="entry name" value="HAD superfamily/HAD-like"/>
    <property type="match status" value="1"/>
</dbReference>
<name>A0A1Q2ZXD2_ZYGRO</name>
<dbReference type="CDD" id="cd07527">
    <property type="entry name" value="HAD_ScGPP-like"/>
    <property type="match status" value="1"/>
</dbReference>
<dbReference type="NCBIfam" id="TIGR01509">
    <property type="entry name" value="HAD-SF-IA-v3"/>
    <property type="match status" value="1"/>
</dbReference>
<reference evidence="1 2" key="1">
    <citation type="submission" date="2016-08" db="EMBL/GenBank/DDBJ databases">
        <title>Draft genome sequence of allopolyploid Zygosaccharomyces rouxii.</title>
        <authorList>
            <person name="Watanabe J."/>
            <person name="Uehara K."/>
            <person name="Mogi Y."/>
            <person name="Tsukioka Y."/>
        </authorList>
    </citation>
    <scope>NUCLEOTIDE SEQUENCE [LARGE SCALE GENOMIC DNA]</scope>
    <source>
        <strain evidence="1 2">NBRC 110957</strain>
    </source>
</reference>
<evidence type="ECO:0008006" key="3">
    <source>
        <dbReference type="Google" id="ProtNLM"/>
    </source>
</evidence>
<dbReference type="eggNOG" id="KOG2914">
    <property type="taxonomic scope" value="Eukaryota"/>
</dbReference>
<protein>
    <recommendedName>
        <fullName evidence="3">Glycerol-1-phosphate phosphohydrolase 1</fullName>
    </recommendedName>
</protein>
<accession>A0A1Q2ZXD2</accession>
<dbReference type="Pfam" id="PF00702">
    <property type="entry name" value="Hydrolase"/>
    <property type="match status" value="1"/>
</dbReference>
<dbReference type="Proteomes" id="UP000187013">
    <property type="component" value="Unassembled WGS sequence"/>
</dbReference>
<dbReference type="SFLD" id="SFLDG01135">
    <property type="entry name" value="C1.5.6:_HAD__Beta-PGM__Phospha"/>
    <property type="match status" value="1"/>
</dbReference>
<dbReference type="SFLD" id="SFLDG01129">
    <property type="entry name" value="C1.5:_HAD__Beta-PGM__Phosphata"/>
    <property type="match status" value="1"/>
</dbReference>
<dbReference type="SFLD" id="SFLDS00003">
    <property type="entry name" value="Haloacid_Dehalogenase"/>
    <property type="match status" value="1"/>
</dbReference>
<comment type="caution">
    <text evidence="1">The sequence shown here is derived from an EMBL/GenBank/DDBJ whole genome shotgun (WGS) entry which is preliminary data.</text>
</comment>